<name>A0A0A7LCL3_9ARCH</name>
<dbReference type="HOGENOM" id="CLU_2747952_0_0_2"/>
<dbReference type="EMBL" id="CP010070">
    <property type="protein sequence ID" value="AIZ56733.1"/>
    <property type="molecule type" value="Genomic_DNA"/>
</dbReference>
<proteinExistence type="predicted"/>
<dbReference type="GeneID" id="24818524"/>
<dbReference type="KEGG" id="mear:Mpt1_c08570"/>
<evidence type="ECO:0000313" key="2">
    <source>
        <dbReference type="Proteomes" id="UP000030787"/>
    </source>
</evidence>
<organism evidence="1 2">
    <name type="scientific">Candidatus Methanoplasma termitum</name>
    <dbReference type="NCBI Taxonomy" id="1577791"/>
    <lineage>
        <taxon>Archaea</taxon>
        <taxon>Methanobacteriati</taxon>
        <taxon>Thermoplasmatota</taxon>
        <taxon>Thermoplasmata</taxon>
        <taxon>Methanomassiliicoccales</taxon>
        <taxon>Methanomassiliicoccaceae</taxon>
        <taxon>Candidatus Methanoplasma</taxon>
    </lineage>
</organism>
<evidence type="ECO:0000313" key="1">
    <source>
        <dbReference type="EMBL" id="AIZ56733.1"/>
    </source>
</evidence>
<protein>
    <submittedName>
        <fullName evidence="1">Uncharacterized protein</fullName>
    </submittedName>
</protein>
<reference evidence="1 2" key="1">
    <citation type="journal article" date="2014" name="Appl. Environ. Microbiol.">
        <title>Comparative Genome Analysis of 'Candidatus Methanoplasma termitum' Indicates a New Mode of Energy Metabolism in the Seventh Order of Methanogens.</title>
        <authorList>
            <person name="Lang K."/>
            <person name="Schuldes J."/>
            <person name="Klingl A."/>
            <person name="Poehlein A."/>
            <person name="Daniel R."/>
            <person name="Brune A."/>
        </authorList>
    </citation>
    <scope>NUCLEOTIDE SEQUENCE [LARGE SCALE GENOMIC DNA]</scope>
    <source>
        <strain evidence="2">Mpt1</strain>
    </source>
</reference>
<dbReference type="Proteomes" id="UP000030787">
    <property type="component" value="Chromosome"/>
</dbReference>
<keyword evidence="2" id="KW-1185">Reference proteome</keyword>
<dbReference type="STRING" id="1577791.Mpt1_c08570"/>
<dbReference type="RefSeq" id="WP_048112484.1">
    <property type="nucleotide sequence ID" value="NZ_CP010070.1"/>
</dbReference>
<accession>A0A0A7LCL3</accession>
<gene>
    <name evidence="1" type="ORF">Mpt1_c08570</name>
</gene>
<dbReference type="AlphaFoldDB" id="A0A0A7LCL3"/>
<sequence length="70" mass="7951">MVDYRFGKKTGPGFEICVLLDGRCRNEICFGSGDDAESYSNCTLCNVPIVFAEEAREYIKMKKEEEKTKS</sequence>